<dbReference type="EMBL" id="RAYQ01000035">
    <property type="protein sequence ID" value="RKI87777.1"/>
    <property type="molecule type" value="Genomic_DNA"/>
</dbReference>
<gene>
    <name evidence="1" type="ORF">D7V94_20375</name>
</gene>
<organism evidence="1 2">
    <name type="scientific">Parablautia intestinalis</name>
    <dbReference type="NCBI Taxonomy" id="2320100"/>
    <lineage>
        <taxon>Bacteria</taxon>
        <taxon>Bacillati</taxon>
        <taxon>Bacillota</taxon>
        <taxon>Clostridia</taxon>
        <taxon>Lachnospirales</taxon>
        <taxon>Lachnospiraceae</taxon>
        <taxon>Parablautia</taxon>
    </lineage>
</organism>
<dbReference type="OrthoDB" id="2677960at2"/>
<sequence>MDKSKFQKSDMGAQAAWKGFSSQTFYIAARLISDEQGYEYYPENIEDLVVKRNGIIVEAVQIKNISAALTLSSLALTKTSTGGEGFFNRMCSIHIQNPLFNDIRIVHFGYLGIELQEVVNNNEETKKRLSNRLKEKHNLTEEEAAWLINSMKFEKADIDELKKNIYSQISSYVPVMAAPDLAQELLIQYIAELSRTKGFTTLEIWREKVHKIGVSVAALDGFYKEYNKSLVCLSELQMNGSPEQLQEEFFQGVSAHPAHIRLGLDFKRNYWLQEIHEILENTGVALVKGVSGQGKSALCYRYLLETYPEGVVFCIRAIATEGQAQNLVSALDGLGKYNRNLIIYIDVQPGETLWAFLLQELQSRGLKIPVLISIRDEDYNITPINGKAIKYDVIELELSKTEAEQIYNTLTIGYPHSSHRTFEEAWQSFGGDGALIEFVYLLTNNQTLTKRLQNQIDFLLQEGISDEWLELLQLVCYAGRLGCAVDYCKIKEVITCTSMQAAVRRLKDEYLIRIINDNKLEALHPIRAQIVYDVLCNQICTTAKDIVFKTLSCVSSKNVRLILMDYFSQYEYRLVEIQQLAQIYFRDWVGYANAIKAMLWLDAKRYADNNMDFIQSFIERYGKGWFCFLPRDLSGIECQNELIADSMADIEVFSKAEFQKIIDETKSSLISLVIDYEATDCFIRNCVYPDVLPDSDEERASFGYALFWMAKRNLSITLLFSSNEIIKSVCTGEIQSCADAIRGLFEHPTLSDGYQSAVEEIVKRLIFEMRIISFSVTDDAVNCKFVPSFLTEETISENKNENQYWRIKMLNILQQIYPEMEYINIELIGVDLLTDLGIKAMDDKLHINKSNRHNSWTTEVNGWVKNRIDYAFRPISWNQYVSEIDEMRCNANELIQETIKLIDDIYKKGHFTKDRWKRIEERIKNFRTHIFSENRLPFFAVDPYCLYSEGSSKQPIAEYFPMQQLLSVGKYEKFRKLLNRVYASLDNFFNQFAEVLLVRINKQDMNIVKNPRLAMFNLFSAAKDIVGFQQNYKLLFSKYSSLSEAYDQRELENILILVNVWQYVISNQPKGYAIAYDAKRKYRGGVNYFNDSLMKITFEAKNKLVKSGRYVYFIDDFDITSENTLESKYLNVVLQIKNIFSSAVQLSSDRWYVEIQPLEFVYVPVISGAYASIAFTIPFYKVFDTDESHITDSMFPCRIEDELAESIILGKAHKKWIEAMQKIGAIKTYLRCYSQVLKVSVDDKCAAGTDAFKNALLKRIEILHKELISCEILVGKLIDKATGQIVEFLEMMKLFFECFDEINDCIASNSDPNEIIQAIDNVFTVMILLQSYVIEHDSE</sequence>
<accession>A0A3A9A8T0</accession>
<name>A0A3A9A8T0_9FIRM</name>
<evidence type="ECO:0000313" key="2">
    <source>
        <dbReference type="Proteomes" id="UP000280696"/>
    </source>
</evidence>
<proteinExistence type="predicted"/>
<protein>
    <submittedName>
        <fullName evidence="1">Uncharacterized protein</fullName>
    </submittedName>
</protein>
<comment type="caution">
    <text evidence="1">The sequence shown here is derived from an EMBL/GenBank/DDBJ whole genome shotgun (WGS) entry which is preliminary data.</text>
</comment>
<dbReference type="RefSeq" id="WP_120472140.1">
    <property type="nucleotide sequence ID" value="NZ_RAYQ01000035.1"/>
</dbReference>
<dbReference type="Proteomes" id="UP000280696">
    <property type="component" value="Unassembled WGS sequence"/>
</dbReference>
<keyword evidence="2" id="KW-1185">Reference proteome</keyword>
<evidence type="ECO:0000313" key="1">
    <source>
        <dbReference type="EMBL" id="RKI87777.1"/>
    </source>
</evidence>
<reference evidence="1 2" key="1">
    <citation type="submission" date="2018-09" db="EMBL/GenBank/DDBJ databases">
        <title>Murine metabolic-syndrome-specific gut microbial biobank.</title>
        <authorList>
            <person name="Liu C."/>
        </authorList>
    </citation>
    <scope>NUCLEOTIDE SEQUENCE [LARGE SCALE GENOMIC DNA]</scope>
    <source>
        <strain evidence="1 2">0.1xD8-82</strain>
    </source>
</reference>